<dbReference type="Proteomes" id="UP000094224">
    <property type="component" value="Unassembled WGS sequence"/>
</dbReference>
<dbReference type="PANTHER" id="PTHR21240">
    <property type="entry name" value="2-AMINO-3-CARBOXYLMUCONATE-6-SEMIALDEHYDE DECARBOXYLASE"/>
    <property type="match status" value="1"/>
</dbReference>
<comment type="caution">
    <text evidence="3">The sequence shown here is derived from an EMBL/GenBank/DDBJ whole genome shotgun (WGS) entry which is preliminary data.</text>
</comment>
<dbReference type="Pfam" id="PF04909">
    <property type="entry name" value="Amidohydro_2"/>
    <property type="match status" value="1"/>
</dbReference>
<dbReference type="PANTHER" id="PTHR21240:SF28">
    <property type="entry name" value="ISO-OROTATE DECARBOXYLASE (EUROFUNG)"/>
    <property type="match status" value="1"/>
</dbReference>
<dbReference type="SUPFAM" id="SSF51556">
    <property type="entry name" value="Metallo-dependent hydrolases"/>
    <property type="match status" value="1"/>
</dbReference>
<gene>
    <name evidence="3" type="ORF">BHQ21_19695</name>
</gene>
<dbReference type="Gene3D" id="3.20.20.140">
    <property type="entry name" value="Metal-dependent hydrolases"/>
    <property type="match status" value="1"/>
</dbReference>
<evidence type="ECO:0000313" key="3">
    <source>
        <dbReference type="EMBL" id="ODR03850.1"/>
    </source>
</evidence>
<dbReference type="GO" id="GO:0016831">
    <property type="term" value="F:carboxy-lyase activity"/>
    <property type="evidence" value="ECO:0007669"/>
    <property type="project" value="InterPro"/>
</dbReference>
<dbReference type="AlphaFoldDB" id="A0A1E3SNY3"/>
<evidence type="ECO:0000259" key="2">
    <source>
        <dbReference type="Pfam" id="PF04909"/>
    </source>
</evidence>
<keyword evidence="4" id="KW-1185">Reference proteome</keyword>
<dbReference type="InterPro" id="IPR032465">
    <property type="entry name" value="ACMSD"/>
</dbReference>
<reference evidence="4" key="1">
    <citation type="submission" date="2016-09" db="EMBL/GenBank/DDBJ databases">
        <authorList>
            <person name="Greninger A.L."/>
            <person name="Jerome K.R."/>
            <person name="Mcnair B."/>
            <person name="Wallis C."/>
            <person name="Fang F."/>
        </authorList>
    </citation>
    <scope>NUCLEOTIDE SEQUENCE [LARGE SCALE GENOMIC DNA]</scope>
    <source>
        <strain evidence="4">BC1_M4</strain>
    </source>
</reference>
<dbReference type="InterPro" id="IPR032466">
    <property type="entry name" value="Metal_Hydrolase"/>
</dbReference>
<dbReference type="InterPro" id="IPR006680">
    <property type="entry name" value="Amidohydro-rel"/>
</dbReference>
<dbReference type="OrthoDB" id="8673349at2"/>
<dbReference type="GO" id="GO:0005737">
    <property type="term" value="C:cytoplasm"/>
    <property type="evidence" value="ECO:0007669"/>
    <property type="project" value="TreeGrafter"/>
</dbReference>
<dbReference type="GO" id="GO:0016787">
    <property type="term" value="F:hydrolase activity"/>
    <property type="evidence" value="ECO:0007669"/>
    <property type="project" value="InterPro"/>
</dbReference>
<proteinExistence type="predicted"/>
<dbReference type="EMBL" id="MIHC01000039">
    <property type="protein sequence ID" value="ODR03850.1"/>
    <property type="molecule type" value="Genomic_DNA"/>
</dbReference>
<name>A0A1E3SNY3_9MYCO</name>
<dbReference type="RefSeq" id="WP_069401974.1">
    <property type="nucleotide sequence ID" value="NZ_JACKTB010000106.1"/>
</dbReference>
<sequence>MTASTTTQATEQGADLMSKIGPVIDIDSHEMIPLHMWPEAFGDAAVTFTELATNTAMVDNLGENSMRRDDLGADDDEIDPNTVWSIKGPSAPSAIKMSRRVDVLDAMGISRQLVYPNFALIGVMLACNPMAHKWFGYNPENVDRIQLGRDVIAGHNDWVLRTISEVDSNRVRPVGLILTESLEQMMADTQRLIDGGTRALMIPGGEPPAGMSPADERLDPWWKMLADADVAVTLHIGTEFPFLASSTWSSRVPQFKRADFASLEFPVEPYFGATMNFTHENFITVLVLGGVFERHPRLRFGSLEITAQWIGPLAERLDLWEKQFHKRFSGVLTMKPSEYINRNVRIGPFPFEDVRSYFERYPQLSDVYSFSTDFPHVEGGKESKRRFFENLAPLGEDILRKFYVDNPAYLLPE</sequence>
<organism evidence="3 4">
    <name type="scientific">Mycobacterium sherrisii</name>
    <dbReference type="NCBI Taxonomy" id="243061"/>
    <lineage>
        <taxon>Bacteria</taxon>
        <taxon>Bacillati</taxon>
        <taxon>Actinomycetota</taxon>
        <taxon>Actinomycetes</taxon>
        <taxon>Mycobacteriales</taxon>
        <taxon>Mycobacteriaceae</taxon>
        <taxon>Mycobacterium</taxon>
        <taxon>Mycobacterium simiae complex</taxon>
    </lineage>
</organism>
<evidence type="ECO:0000313" key="4">
    <source>
        <dbReference type="Proteomes" id="UP000094224"/>
    </source>
</evidence>
<evidence type="ECO:0000256" key="1">
    <source>
        <dbReference type="ARBA" id="ARBA00023239"/>
    </source>
</evidence>
<keyword evidence="1" id="KW-0456">Lyase</keyword>
<accession>A0A1E3SNY3</accession>
<dbReference type="GO" id="GO:0019748">
    <property type="term" value="P:secondary metabolic process"/>
    <property type="evidence" value="ECO:0007669"/>
    <property type="project" value="TreeGrafter"/>
</dbReference>
<dbReference type="STRING" id="243061.AWC25_16530"/>
<feature type="domain" description="Amidohydrolase-related" evidence="2">
    <location>
        <begin position="144"/>
        <end position="411"/>
    </location>
</feature>
<protein>
    <recommendedName>
        <fullName evidence="2">Amidohydrolase-related domain-containing protein</fullName>
    </recommendedName>
</protein>